<dbReference type="Gene3D" id="3.40.50.300">
    <property type="entry name" value="P-loop containing nucleotide triphosphate hydrolases"/>
    <property type="match status" value="1"/>
</dbReference>
<dbReference type="AlphaFoldDB" id="A0A9D2Q937"/>
<feature type="domain" description="Endonuclease GajA/Old nuclease/RecF-like AAA" evidence="1">
    <location>
        <begin position="1"/>
        <end position="45"/>
    </location>
</feature>
<evidence type="ECO:0000313" key="3">
    <source>
        <dbReference type="Proteomes" id="UP000823902"/>
    </source>
</evidence>
<sequence>MQLTDLRIRNFKSIKDMHIRDIENALILVGKNDTGKTAVLDAVRAVGGDYIVREEDFRENFPNIEIGVELRITEDDLKRFHRFGVVSAYRRPEAWYREFCRKLPSFLPDRAAGAEGGNEAEGTDSDSAFSAGTLHFEFSVNRERRVRYGDGKQKDNRYIPEIFPHIYFMDTQRDLKKFQDDLLLMQEDDLLKRMRSGCCMFDVAKECNHCFSCIGLIHKKTTEELNAFEASKLLEYKLYNLNLDSFSRRVNEIFRRNGGRDEIVYSMDLDIERTLSVTASVRQAGYQKNRPTESMGKGMRSIYMLSLLEAYEEEGMRNADIIMVEDPEIFLHPKLQKVSGDILYRLSKKNQVMFSTHSPNLLSNFSSRQIRQVFLDKEGFSEVREKTDISAVLDDLGYSANDLMNVNFVFIVEGKQDKSRLPLLIRKYYSETYDSEGNLSRIAIITTNSCTNIKTYANLKYMNQIYIKDNFLMIRDGDGKDSEELRSQLCNYYARRNEEDIDRLPRVTEKNVLILKYYSFENYFLDPKVMAQIGIIKSEEEFYEIFLEKWKEYLYRLRSGEKLKNIIGYDIMSIEDVKSHMEEIRIHMRGHNLYDIYYGRYRENEQEILSRYIDAAPREDFADILDSIDRFIYFESRKKTEENLQREVTE</sequence>
<dbReference type="Pfam" id="PF13175">
    <property type="entry name" value="AAA_15"/>
    <property type="match status" value="2"/>
</dbReference>
<dbReference type="Proteomes" id="UP000823902">
    <property type="component" value="Unassembled WGS sequence"/>
</dbReference>
<reference evidence="2" key="2">
    <citation type="submission" date="2021-04" db="EMBL/GenBank/DDBJ databases">
        <authorList>
            <person name="Gilroy R."/>
        </authorList>
    </citation>
    <scope>NUCLEOTIDE SEQUENCE</scope>
    <source>
        <strain evidence="2">CHK196-7946</strain>
    </source>
</reference>
<dbReference type="PANTHER" id="PTHR43581">
    <property type="entry name" value="ATP/GTP PHOSPHATASE"/>
    <property type="match status" value="1"/>
</dbReference>
<dbReference type="InterPro" id="IPR041685">
    <property type="entry name" value="AAA_GajA/Old/RecF-like"/>
</dbReference>
<organism evidence="2 3">
    <name type="scientific">Candidatus Mediterraneibacter faecavium</name>
    <dbReference type="NCBI Taxonomy" id="2838668"/>
    <lineage>
        <taxon>Bacteria</taxon>
        <taxon>Bacillati</taxon>
        <taxon>Bacillota</taxon>
        <taxon>Clostridia</taxon>
        <taxon>Lachnospirales</taxon>
        <taxon>Lachnospiraceae</taxon>
        <taxon>Mediterraneibacter</taxon>
    </lineage>
</organism>
<protein>
    <submittedName>
        <fullName evidence="2">AAA family ATPase</fullName>
    </submittedName>
</protein>
<dbReference type="InterPro" id="IPR027417">
    <property type="entry name" value="P-loop_NTPase"/>
</dbReference>
<reference evidence="2" key="1">
    <citation type="journal article" date="2021" name="PeerJ">
        <title>Extensive microbial diversity within the chicken gut microbiome revealed by metagenomics and culture.</title>
        <authorList>
            <person name="Gilroy R."/>
            <person name="Ravi A."/>
            <person name="Getino M."/>
            <person name="Pursley I."/>
            <person name="Horton D.L."/>
            <person name="Alikhan N.F."/>
            <person name="Baker D."/>
            <person name="Gharbi K."/>
            <person name="Hall N."/>
            <person name="Watson M."/>
            <person name="Adriaenssens E.M."/>
            <person name="Foster-Nyarko E."/>
            <person name="Jarju S."/>
            <person name="Secka A."/>
            <person name="Antonio M."/>
            <person name="Oren A."/>
            <person name="Chaudhuri R.R."/>
            <person name="La Ragione R."/>
            <person name="Hildebrand F."/>
            <person name="Pallen M.J."/>
        </authorList>
    </citation>
    <scope>NUCLEOTIDE SEQUENCE</scope>
    <source>
        <strain evidence="2">CHK196-7946</strain>
    </source>
</reference>
<evidence type="ECO:0000259" key="1">
    <source>
        <dbReference type="Pfam" id="PF13175"/>
    </source>
</evidence>
<dbReference type="PANTHER" id="PTHR43581:SF4">
    <property type="entry name" value="ATP_GTP PHOSPHATASE"/>
    <property type="match status" value="1"/>
</dbReference>
<dbReference type="InterPro" id="IPR051396">
    <property type="entry name" value="Bact_Antivir_Def_Nuclease"/>
</dbReference>
<name>A0A9D2Q937_9FIRM</name>
<accession>A0A9D2Q937</accession>
<proteinExistence type="predicted"/>
<dbReference type="SUPFAM" id="SSF52540">
    <property type="entry name" value="P-loop containing nucleoside triphosphate hydrolases"/>
    <property type="match status" value="1"/>
</dbReference>
<evidence type="ECO:0000313" key="2">
    <source>
        <dbReference type="EMBL" id="HJC75138.1"/>
    </source>
</evidence>
<dbReference type="EMBL" id="DWVY01000048">
    <property type="protein sequence ID" value="HJC75138.1"/>
    <property type="molecule type" value="Genomic_DNA"/>
</dbReference>
<comment type="caution">
    <text evidence="2">The sequence shown here is derived from an EMBL/GenBank/DDBJ whole genome shotgun (WGS) entry which is preliminary data.</text>
</comment>
<gene>
    <name evidence="2" type="ORF">H9697_09380</name>
</gene>
<feature type="domain" description="Endonuclease GajA/Old nuclease/RecF-like AAA" evidence="1">
    <location>
        <begin position="256"/>
        <end position="361"/>
    </location>
</feature>